<name>A0A644XE37_9ZZZZ</name>
<proteinExistence type="predicted"/>
<evidence type="ECO:0000259" key="1">
    <source>
        <dbReference type="Pfam" id="PF25262"/>
    </source>
</evidence>
<dbReference type="InterPro" id="IPR057185">
    <property type="entry name" value="DUF7863"/>
</dbReference>
<evidence type="ECO:0000259" key="2">
    <source>
        <dbReference type="Pfam" id="PF25263"/>
    </source>
</evidence>
<dbReference type="AlphaFoldDB" id="A0A644XE37"/>
<dbReference type="InterPro" id="IPR057184">
    <property type="entry name" value="DUF7862"/>
</dbReference>
<dbReference type="Pfam" id="PF25262">
    <property type="entry name" value="DUF7862"/>
    <property type="match status" value="1"/>
</dbReference>
<feature type="domain" description="DUF7864" evidence="3">
    <location>
        <begin position="5"/>
        <end position="182"/>
    </location>
</feature>
<reference evidence="4" key="1">
    <citation type="submission" date="2019-08" db="EMBL/GenBank/DDBJ databases">
        <authorList>
            <person name="Kucharzyk K."/>
            <person name="Murdoch R.W."/>
            <person name="Higgins S."/>
            <person name="Loffler F."/>
        </authorList>
    </citation>
    <scope>NUCLEOTIDE SEQUENCE</scope>
</reference>
<dbReference type="NCBIfam" id="NF033445">
    <property type="entry name" value="BREX_PglZ_4"/>
    <property type="match status" value="1"/>
</dbReference>
<organism evidence="4">
    <name type="scientific">bioreactor metagenome</name>
    <dbReference type="NCBI Taxonomy" id="1076179"/>
    <lineage>
        <taxon>unclassified sequences</taxon>
        <taxon>metagenomes</taxon>
        <taxon>ecological metagenomes</taxon>
    </lineage>
</organism>
<sequence length="762" mass="87483">MKLKDCIKLIEKYLLSADTQPRIVNVQNIEDLSAIKEHFYIGDNIFLSSSNYSKVDENPSMDMLFDDLSRKTGIVFLIEFTTALKLQGELELKKQLSRLINYSSTKCKVVILCYQCENYLTTSDVRLLRIIYFVEGINTPKPCLTFYKLNMPTPENAIVVNGIHLIASIIERSSADMIYIKTSKLSTTYQHSLYSISEEMKPFDVLCKLDSSTFNLDLSYGSDEQWCYALDEVSKRKSWGACIIEMFGSYSNLELLAGNWKTFSLNQKWMYFIALKIYGAINCWCLDTAAREAVTMNDLIRQTYRSLLWEDHKSSGFWDKYMERKGLLASFGNPNDEVIDYCAMVKSKGKNALYYLTDSTRIEKEMIFELLDKHGLEFARDEITAILKNIYSDLFAYLLPYRFKNEFLNFYFQTYKYEKVINKVFPEFEDIVEEQAKKRDFYQLLPPRTAKIEAIDKQDSHLYFMDAMGVEYLGFTMEKCRQLGLMANVTSCRCELPSLTYCNKEFVETFKEAGAFLVSGEKGIKKLDDIKHHGDENFDYSQTKLPIHLIRELEIIEEVLKGIKIKLAKGTCSKAVMISDHGSSRLAVIKENTLDIDVNSKGTHGGRVCEFNDAVYKVTSATQVDDWYVLANYNRFKGGRAASVETHGGATLEEVAVPIIEITNMISNLEFIMLTPNIRFSIMKKNAEIKIFSKTKLSNVTICINEKYYDADSEDGQNFVIKMPDLRKAGAYTVSLYSNDNLLKDDIKFIAEKEGISDKELL</sequence>
<comment type="caution">
    <text evidence="4">The sequence shown here is derived from an EMBL/GenBank/DDBJ whole genome shotgun (WGS) entry which is preliminary data.</text>
</comment>
<evidence type="ECO:0000313" key="4">
    <source>
        <dbReference type="EMBL" id="MPM14452.1"/>
    </source>
</evidence>
<feature type="domain" description="DUF7863" evidence="2">
    <location>
        <begin position="206"/>
        <end position="374"/>
    </location>
</feature>
<accession>A0A644XE37</accession>
<evidence type="ECO:0008006" key="5">
    <source>
        <dbReference type="Google" id="ProtNLM"/>
    </source>
</evidence>
<gene>
    <name evidence="4" type="ORF">SDC9_60814</name>
</gene>
<dbReference type="EMBL" id="VSSQ01002281">
    <property type="protein sequence ID" value="MPM14452.1"/>
    <property type="molecule type" value="Genomic_DNA"/>
</dbReference>
<dbReference type="InterPro" id="IPR057186">
    <property type="entry name" value="DUF7864"/>
</dbReference>
<dbReference type="Pfam" id="PF25264">
    <property type="entry name" value="DUF7864"/>
    <property type="match status" value="1"/>
</dbReference>
<feature type="domain" description="DUF7862" evidence="1">
    <location>
        <begin position="673"/>
        <end position="754"/>
    </location>
</feature>
<dbReference type="Pfam" id="PF25263">
    <property type="entry name" value="DUF7863"/>
    <property type="match status" value="1"/>
</dbReference>
<protein>
    <recommendedName>
        <fullName evidence="5">BREX-4 system phosphatase PglZ</fullName>
    </recommendedName>
</protein>
<evidence type="ECO:0000259" key="3">
    <source>
        <dbReference type="Pfam" id="PF25264"/>
    </source>
</evidence>